<dbReference type="Proteomes" id="UP000326198">
    <property type="component" value="Unassembled WGS sequence"/>
</dbReference>
<evidence type="ECO:0000256" key="2">
    <source>
        <dbReference type="SAM" id="Phobius"/>
    </source>
</evidence>
<evidence type="ECO:0000256" key="1">
    <source>
        <dbReference type="SAM" id="MobiDB-lite"/>
    </source>
</evidence>
<dbReference type="AlphaFoldDB" id="A0A5N7AVW5"/>
<proteinExistence type="predicted"/>
<keyword evidence="2" id="KW-1133">Transmembrane helix</keyword>
<dbReference type="EMBL" id="ML736301">
    <property type="protein sequence ID" value="KAE8373883.1"/>
    <property type="molecule type" value="Genomic_DNA"/>
</dbReference>
<feature type="signal peptide" evidence="3">
    <location>
        <begin position="1"/>
        <end position="18"/>
    </location>
</feature>
<accession>A0A5N7AVW5</accession>
<feature type="chain" id="PRO_5025047156" evidence="3">
    <location>
        <begin position="19"/>
        <end position="556"/>
    </location>
</feature>
<evidence type="ECO:0000313" key="5">
    <source>
        <dbReference type="EMBL" id="KAE8373883.1"/>
    </source>
</evidence>
<keyword evidence="3" id="KW-0732">Signal</keyword>
<organism evidence="5 6">
    <name type="scientific">Aspergillus bertholletiae</name>
    <dbReference type="NCBI Taxonomy" id="1226010"/>
    <lineage>
        <taxon>Eukaryota</taxon>
        <taxon>Fungi</taxon>
        <taxon>Dikarya</taxon>
        <taxon>Ascomycota</taxon>
        <taxon>Pezizomycotina</taxon>
        <taxon>Eurotiomycetes</taxon>
        <taxon>Eurotiomycetidae</taxon>
        <taxon>Eurotiales</taxon>
        <taxon>Aspergillaceae</taxon>
        <taxon>Aspergillus</taxon>
        <taxon>Aspergillus subgen. Circumdati</taxon>
    </lineage>
</organism>
<feature type="compositionally biased region" description="Basic and acidic residues" evidence="1">
    <location>
        <begin position="526"/>
        <end position="541"/>
    </location>
</feature>
<keyword evidence="6" id="KW-1185">Reference proteome</keyword>
<gene>
    <name evidence="5" type="ORF">BDV26DRAFT_271061</name>
</gene>
<feature type="domain" description="Peptidase A1" evidence="4">
    <location>
        <begin position="38"/>
        <end position="402"/>
    </location>
</feature>
<evidence type="ECO:0000313" key="6">
    <source>
        <dbReference type="Proteomes" id="UP000326198"/>
    </source>
</evidence>
<feature type="transmembrane region" description="Helical" evidence="2">
    <location>
        <begin position="472"/>
        <end position="494"/>
    </location>
</feature>
<name>A0A5N7AVW5_9EURO</name>
<evidence type="ECO:0000259" key="4">
    <source>
        <dbReference type="PROSITE" id="PS51767"/>
    </source>
</evidence>
<dbReference type="SUPFAM" id="SSF50630">
    <property type="entry name" value="Acid proteases"/>
    <property type="match status" value="1"/>
</dbReference>
<reference evidence="5 6" key="1">
    <citation type="submission" date="2019-04" db="EMBL/GenBank/DDBJ databases">
        <title>Friends and foes A comparative genomics studyof 23 Aspergillus species from section Flavi.</title>
        <authorList>
            <consortium name="DOE Joint Genome Institute"/>
            <person name="Kjaerbolling I."/>
            <person name="Vesth T."/>
            <person name="Frisvad J.C."/>
            <person name="Nybo J.L."/>
            <person name="Theobald S."/>
            <person name="Kildgaard S."/>
            <person name="Isbrandt T."/>
            <person name="Kuo A."/>
            <person name="Sato A."/>
            <person name="Lyhne E.K."/>
            <person name="Kogle M.E."/>
            <person name="Wiebenga A."/>
            <person name="Kun R.S."/>
            <person name="Lubbers R.J."/>
            <person name="Makela M.R."/>
            <person name="Barry K."/>
            <person name="Chovatia M."/>
            <person name="Clum A."/>
            <person name="Daum C."/>
            <person name="Haridas S."/>
            <person name="He G."/>
            <person name="LaButti K."/>
            <person name="Lipzen A."/>
            <person name="Mondo S."/>
            <person name="Riley R."/>
            <person name="Salamov A."/>
            <person name="Simmons B.A."/>
            <person name="Magnuson J.K."/>
            <person name="Henrissat B."/>
            <person name="Mortensen U.H."/>
            <person name="Larsen T.O."/>
            <person name="Devries R.P."/>
            <person name="Grigoriev I.V."/>
            <person name="Machida M."/>
            <person name="Baker S.E."/>
            <person name="Andersen M.R."/>
        </authorList>
    </citation>
    <scope>NUCLEOTIDE SEQUENCE [LARGE SCALE GENOMIC DNA]</scope>
    <source>
        <strain evidence="5 6">IBT 29228</strain>
    </source>
</reference>
<feature type="region of interest" description="Disordered" evidence="1">
    <location>
        <begin position="526"/>
        <end position="556"/>
    </location>
</feature>
<sequence>MMRLLYLLLFVLQDATHAASPLRMKWSSQAYGPDGPWQAVTIAVGSNQQSVALYPAANGATTIFADSICSNTTLSATCYAARAGTYNESESTTAVASNRSAWEVSYWNVQGGSIQAFVSDQVDVGSVVPNASLTVVYQTYQTYPNGKSYPVPVGNLALGGPNLEDTTSGLSLNTIAGWLYNSGGDNSIPSYSYGLHIGSVEPAIPGSLVLGGYDKGRVLTEVSSQSVSLASYSSGMWQIVLKDIGLGVATGGSPFSFTSKNGLFMQTNGTVLPKPVTIDPTKPYMYLPEATCNAITSLFPVSFNSGLGLYIWDTTHGTYANITSSATYLSFTFNKDGLNDQTLTIKVPLRLLTLTLQEPLVDRNVTYFPCFHSTDTPVLGRPFLQAAFVGVNWFKGDNTGTWFLGQAPGPSVPEADITTINAEDDTLAASNNSWEQSWATYWHPLPDSGSTNSTSSDSSTSSNTGLSTGAKAGIGVGVGVAGVLLIAGGVWVVMARRRGRKPTQPVPVEEREVLFRGFAELPVTKKQEKFPTELGTKEHVQPQEMVGSQAPRHELE</sequence>
<dbReference type="InterPro" id="IPR033121">
    <property type="entry name" value="PEPTIDASE_A1"/>
</dbReference>
<dbReference type="OrthoDB" id="4074350at2759"/>
<feature type="region of interest" description="Disordered" evidence="1">
    <location>
        <begin position="445"/>
        <end position="465"/>
    </location>
</feature>
<keyword evidence="2" id="KW-0472">Membrane</keyword>
<dbReference type="InterPro" id="IPR021109">
    <property type="entry name" value="Peptidase_aspartic_dom_sf"/>
</dbReference>
<feature type="compositionally biased region" description="Low complexity" evidence="1">
    <location>
        <begin position="447"/>
        <end position="465"/>
    </location>
</feature>
<keyword evidence="2" id="KW-0812">Transmembrane</keyword>
<protein>
    <submittedName>
        <fullName evidence="5">Aspartic peptidase domain-containing protein</fullName>
    </submittedName>
</protein>
<dbReference type="PROSITE" id="PS51767">
    <property type="entry name" value="PEPTIDASE_A1"/>
    <property type="match status" value="1"/>
</dbReference>
<dbReference type="Gene3D" id="2.40.70.10">
    <property type="entry name" value="Acid Proteases"/>
    <property type="match status" value="2"/>
</dbReference>
<evidence type="ECO:0000256" key="3">
    <source>
        <dbReference type="SAM" id="SignalP"/>
    </source>
</evidence>